<feature type="transmembrane region" description="Helical" evidence="13">
    <location>
        <begin position="6"/>
        <end position="26"/>
    </location>
</feature>
<evidence type="ECO:0000256" key="5">
    <source>
        <dbReference type="ARBA" id="ARBA00022475"/>
    </source>
</evidence>
<accession>A0A4S2HDD6</accession>
<feature type="domain" description="Membrane insertase YidC N-terminal" evidence="16">
    <location>
        <begin position="91"/>
        <end position="369"/>
    </location>
</feature>
<feature type="compositionally biased region" description="Basic and acidic residues" evidence="14">
    <location>
        <begin position="611"/>
        <end position="625"/>
    </location>
</feature>
<evidence type="ECO:0000256" key="3">
    <source>
        <dbReference type="ARBA" id="ARBA00015325"/>
    </source>
</evidence>
<evidence type="ECO:0000313" key="18">
    <source>
        <dbReference type="Proteomes" id="UP000305451"/>
    </source>
</evidence>
<dbReference type="InterPro" id="IPR047196">
    <property type="entry name" value="YidC_ALB_C"/>
</dbReference>
<dbReference type="NCBIfam" id="TIGR03593">
    <property type="entry name" value="yidC_nterm"/>
    <property type="match status" value="1"/>
</dbReference>
<evidence type="ECO:0000256" key="7">
    <source>
        <dbReference type="ARBA" id="ARBA00022927"/>
    </source>
</evidence>
<dbReference type="CDD" id="cd20070">
    <property type="entry name" value="5TM_YidC_Alb3"/>
    <property type="match status" value="1"/>
</dbReference>
<dbReference type="InterPro" id="IPR028055">
    <property type="entry name" value="YidC/Oxa/ALB_C"/>
</dbReference>
<evidence type="ECO:0000256" key="13">
    <source>
        <dbReference type="HAMAP-Rule" id="MF_01810"/>
    </source>
</evidence>
<feature type="transmembrane region" description="Helical" evidence="13">
    <location>
        <begin position="505"/>
        <end position="524"/>
    </location>
</feature>
<comment type="caution">
    <text evidence="17">The sequence shown here is derived from an EMBL/GenBank/DDBJ whole genome shotgun (WGS) entry which is preliminary data.</text>
</comment>
<dbReference type="PANTHER" id="PTHR12428">
    <property type="entry name" value="OXA1"/>
    <property type="match status" value="1"/>
</dbReference>
<feature type="region of interest" description="Disordered" evidence="14">
    <location>
        <begin position="592"/>
        <end position="710"/>
    </location>
</feature>
<evidence type="ECO:0000256" key="11">
    <source>
        <dbReference type="ARBA" id="ARBA00033245"/>
    </source>
</evidence>
<gene>
    <name evidence="13 17" type="primary">yidC</name>
    <name evidence="17" type="ORF">E5162_01470</name>
</gene>
<dbReference type="OrthoDB" id="9780552at2"/>
<dbReference type="GO" id="GO:0015031">
    <property type="term" value="P:protein transport"/>
    <property type="evidence" value="ECO:0007669"/>
    <property type="project" value="UniProtKB-KW"/>
</dbReference>
<dbReference type="RefSeq" id="WP_135943181.1">
    <property type="nucleotide sequence ID" value="NZ_BMEI01000001.1"/>
</dbReference>
<dbReference type="PANTHER" id="PTHR12428:SF65">
    <property type="entry name" value="CYTOCHROME C OXIDASE ASSEMBLY PROTEIN COX18, MITOCHONDRIAL"/>
    <property type="match status" value="1"/>
</dbReference>
<feature type="compositionally biased region" description="Basic and acidic residues" evidence="14">
    <location>
        <begin position="36"/>
        <end position="46"/>
    </location>
</feature>
<dbReference type="PRINTS" id="PR00701">
    <property type="entry name" value="60KDINNERMP"/>
</dbReference>
<sequence length="710" mass="77854">MGDNRNMILAVVIAIAIIFGYQFLILQPIQERREAQEAAQVERETGADAGSPSGEAPSATSASGAPSVNSIAPGPTGVMVPRDEALSRTQRIEIRTPALHGSINLAGARLDDLELLRYDATVDSPEPVTLFSPEGAEGAYYAISGWSGAGGAPENLPGPNTVWTQTGGDILTPDSPVTLEYRTGGLVFERTISVDGDYMFTLEDSVTNEGGDAVGLARYGLVRRHGLPGDLQNFFILHEGPVGVVDARFFDRKYGKMEDERLLQRSGTGGWMGIADKYWLAAVAPEGDPQVNAEFRVRGEDNNLRFESNYIRSAETIAPGQTLSSTAFVYGGSKDSGILTRYQDEYSIERFDMAIDWGMFWFMTRPFFFILDQLTDILGNFGLAIMALVVGLKILLFPLNNKAFASMAKMRAVTPKMQEIRERFASDKQRQQQEMMELYKREKINPVAGCIPILPQIPIFFALYKTVFISLDARHANFLYIRDMSSPDPTTLWNLFGLLPYDPSGLPVIGSTLAIGILPIAMGLTMWAQQAMNPPPPDPMQRKIFAFLPIVFTIIMAPFAAALIIYWTWNNFLTILQQYVIMRRHGTEPELEKQAKRAVARLRGKPVSPELKSHDTVGSTPEEKAAVVTDQVLESGPENAGGAGSETKDLNRPLESAPESPLVGTDEKESSDQPEETPATPATTGGNRTRSNPAAKKKRSPARKKPGGRR</sequence>
<keyword evidence="6 13" id="KW-0812">Transmembrane</keyword>
<evidence type="ECO:0000256" key="9">
    <source>
        <dbReference type="ARBA" id="ARBA00023136"/>
    </source>
</evidence>
<protein>
    <recommendedName>
        <fullName evidence="3 13">Membrane protein insertase YidC</fullName>
    </recommendedName>
    <alternativeName>
        <fullName evidence="12 13">Foldase YidC</fullName>
    </alternativeName>
    <alternativeName>
        <fullName evidence="11 13">Membrane integrase YidC</fullName>
    </alternativeName>
    <alternativeName>
        <fullName evidence="13">Membrane protein YidC</fullName>
    </alternativeName>
</protein>
<feature type="transmembrane region" description="Helical" evidence="13">
    <location>
        <begin position="377"/>
        <end position="399"/>
    </location>
</feature>
<dbReference type="InterPro" id="IPR038221">
    <property type="entry name" value="YidC_periplasmic_sf"/>
</dbReference>
<dbReference type="Pfam" id="PF14849">
    <property type="entry name" value="YidC_periplas"/>
    <property type="match status" value="1"/>
</dbReference>
<keyword evidence="5 13" id="KW-1003">Cell membrane</keyword>
<feature type="transmembrane region" description="Helical" evidence="13">
    <location>
        <begin position="544"/>
        <end position="569"/>
    </location>
</feature>
<feature type="domain" description="Membrane insertase YidC/Oxa/ALB C-terminal" evidence="15">
    <location>
        <begin position="381"/>
        <end position="583"/>
    </location>
</feature>
<dbReference type="InterPro" id="IPR001708">
    <property type="entry name" value="YidC/ALB3/OXA1/COX18"/>
</dbReference>
<dbReference type="HAMAP" id="MF_01810">
    <property type="entry name" value="YidC_type1"/>
    <property type="match status" value="1"/>
</dbReference>
<evidence type="ECO:0000256" key="8">
    <source>
        <dbReference type="ARBA" id="ARBA00022989"/>
    </source>
</evidence>
<comment type="subcellular location">
    <subcellularLocation>
        <location evidence="1">Cell inner membrane</location>
        <topology evidence="1">Multi-pass membrane protein</topology>
    </subcellularLocation>
    <subcellularLocation>
        <location evidence="13">Cell membrane</location>
        <topology evidence="13">Multi-pass membrane protein</topology>
    </subcellularLocation>
</comment>
<evidence type="ECO:0000256" key="6">
    <source>
        <dbReference type="ARBA" id="ARBA00022692"/>
    </source>
</evidence>
<evidence type="ECO:0000256" key="10">
    <source>
        <dbReference type="ARBA" id="ARBA00023186"/>
    </source>
</evidence>
<dbReference type="Pfam" id="PF02096">
    <property type="entry name" value="60KD_IMP"/>
    <property type="match status" value="1"/>
</dbReference>
<evidence type="ECO:0000259" key="16">
    <source>
        <dbReference type="Pfam" id="PF14849"/>
    </source>
</evidence>
<dbReference type="Gene3D" id="2.70.98.90">
    <property type="match status" value="1"/>
</dbReference>
<keyword evidence="8 13" id="KW-1133">Transmembrane helix</keyword>
<evidence type="ECO:0000256" key="4">
    <source>
        <dbReference type="ARBA" id="ARBA00022448"/>
    </source>
</evidence>
<organism evidence="17 18">
    <name type="scientific">Marinicauda pacifica</name>
    <dbReference type="NCBI Taxonomy" id="1133559"/>
    <lineage>
        <taxon>Bacteria</taxon>
        <taxon>Pseudomonadati</taxon>
        <taxon>Pseudomonadota</taxon>
        <taxon>Alphaproteobacteria</taxon>
        <taxon>Maricaulales</taxon>
        <taxon>Maricaulaceae</taxon>
        <taxon>Marinicauda</taxon>
    </lineage>
</organism>
<dbReference type="CDD" id="cd19961">
    <property type="entry name" value="EcYidC-like_peri"/>
    <property type="match status" value="1"/>
</dbReference>
<reference evidence="17 18" key="1">
    <citation type="journal article" date="2013" name="Int. J. Syst. Evol. Microbiol.">
        <title>Marinicauda pacifica gen. nov., sp. nov., a prosthecate alphaproteobacterium of the family Hyphomonadaceae isolated from deep seawater.</title>
        <authorList>
            <person name="Zhang X.Y."/>
            <person name="Li G.W."/>
            <person name="Wang C.S."/>
            <person name="Zhang Y.J."/>
            <person name="Xu X.W."/>
            <person name="Li H."/>
            <person name="Liu A."/>
            <person name="Liu C."/>
            <person name="Xie B.B."/>
            <person name="Qin Q.L."/>
            <person name="Xu Z."/>
            <person name="Chen X.L."/>
            <person name="Zhou B.C."/>
            <person name="Zhang Y.Z."/>
        </authorList>
    </citation>
    <scope>NUCLEOTIDE SEQUENCE [LARGE SCALE GENOMIC DNA]</scope>
    <source>
        <strain evidence="17 18">P-1 km-3</strain>
    </source>
</reference>
<dbReference type="NCBIfam" id="NF002353">
    <property type="entry name" value="PRK01318.1-4"/>
    <property type="match status" value="1"/>
</dbReference>
<evidence type="ECO:0000256" key="12">
    <source>
        <dbReference type="ARBA" id="ARBA00033342"/>
    </source>
</evidence>
<feature type="compositionally biased region" description="Basic residues" evidence="14">
    <location>
        <begin position="695"/>
        <end position="710"/>
    </location>
</feature>
<keyword evidence="4 13" id="KW-0813">Transport</keyword>
<evidence type="ECO:0000256" key="1">
    <source>
        <dbReference type="ARBA" id="ARBA00004429"/>
    </source>
</evidence>
<dbReference type="NCBIfam" id="TIGR03592">
    <property type="entry name" value="yidC_oxa1_cterm"/>
    <property type="match status" value="1"/>
</dbReference>
<name>A0A4S2HDD6_9PROT</name>
<keyword evidence="18" id="KW-1185">Reference proteome</keyword>
<dbReference type="PRINTS" id="PR01900">
    <property type="entry name" value="YIDCPROTEIN"/>
</dbReference>
<keyword evidence="10 13" id="KW-0143">Chaperone</keyword>
<comment type="function">
    <text evidence="13">Required for the insertion and/or proper folding and/or complex formation of integral membrane proteins into the membrane. Involved in integration of membrane proteins that insert both dependently and independently of the Sec translocase complex, as well as at least some lipoproteins. Aids folding of multispanning membrane proteins.</text>
</comment>
<dbReference type="InterPro" id="IPR019998">
    <property type="entry name" value="Membr_insert_YidC"/>
</dbReference>
<dbReference type="GO" id="GO:0032977">
    <property type="term" value="F:membrane insertase activity"/>
    <property type="evidence" value="ECO:0007669"/>
    <property type="project" value="InterPro"/>
</dbReference>
<evidence type="ECO:0000259" key="15">
    <source>
        <dbReference type="Pfam" id="PF02096"/>
    </source>
</evidence>
<dbReference type="EMBL" id="SRXV01000001">
    <property type="protein sequence ID" value="TGY93986.1"/>
    <property type="molecule type" value="Genomic_DNA"/>
</dbReference>
<comment type="similarity">
    <text evidence="2 13">Belongs to the OXA1/ALB3/YidC family. Type 1 subfamily.</text>
</comment>
<dbReference type="Proteomes" id="UP000305451">
    <property type="component" value="Unassembled WGS sequence"/>
</dbReference>
<dbReference type="GO" id="GO:0051205">
    <property type="term" value="P:protein insertion into membrane"/>
    <property type="evidence" value="ECO:0007669"/>
    <property type="project" value="TreeGrafter"/>
</dbReference>
<evidence type="ECO:0000313" key="17">
    <source>
        <dbReference type="EMBL" id="TGY93986.1"/>
    </source>
</evidence>
<keyword evidence="7 13" id="KW-0653">Protein transport</keyword>
<evidence type="ECO:0000256" key="2">
    <source>
        <dbReference type="ARBA" id="ARBA00010527"/>
    </source>
</evidence>
<feature type="transmembrane region" description="Helical" evidence="13">
    <location>
        <begin position="444"/>
        <end position="464"/>
    </location>
</feature>
<feature type="region of interest" description="Disordered" evidence="14">
    <location>
        <begin position="36"/>
        <end position="80"/>
    </location>
</feature>
<proteinExistence type="inferred from homology"/>
<dbReference type="InterPro" id="IPR028053">
    <property type="entry name" value="Membr_insert_YidC_N"/>
</dbReference>
<dbReference type="GO" id="GO:0005886">
    <property type="term" value="C:plasma membrane"/>
    <property type="evidence" value="ECO:0007669"/>
    <property type="project" value="UniProtKB-SubCell"/>
</dbReference>
<keyword evidence="9 13" id="KW-0472">Membrane</keyword>
<dbReference type="AlphaFoldDB" id="A0A4S2HDD6"/>
<comment type="subunit">
    <text evidence="13">Interacts with the Sec translocase complex via SecD. Specifically interacts with transmembrane segments of nascent integral membrane proteins during membrane integration.</text>
</comment>
<feature type="compositionally biased region" description="Low complexity" evidence="14">
    <location>
        <begin position="47"/>
        <end position="67"/>
    </location>
</feature>
<evidence type="ECO:0000256" key="14">
    <source>
        <dbReference type="SAM" id="MobiDB-lite"/>
    </source>
</evidence>